<evidence type="ECO:0000313" key="3">
    <source>
        <dbReference type="Proteomes" id="UP000015106"/>
    </source>
</evidence>
<protein>
    <submittedName>
        <fullName evidence="2">Uncharacterized protein</fullName>
    </submittedName>
</protein>
<dbReference type="Gramene" id="TuG1812G0100000974.01.T01">
    <property type="protein sequence ID" value="TuG1812G0100000974.01.T01.cds438492"/>
    <property type="gene ID" value="TuG1812G0100000974.01"/>
</dbReference>
<accession>A0A8R7JYC6</accession>
<organism evidence="2 3">
    <name type="scientific">Triticum urartu</name>
    <name type="common">Red wild einkorn</name>
    <name type="synonym">Crithodium urartu</name>
    <dbReference type="NCBI Taxonomy" id="4572"/>
    <lineage>
        <taxon>Eukaryota</taxon>
        <taxon>Viridiplantae</taxon>
        <taxon>Streptophyta</taxon>
        <taxon>Embryophyta</taxon>
        <taxon>Tracheophyta</taxon>
        <taxon>Spermatophyta</taxon>
        <taxon>Magnoliopsida</taxon>
        <taxon>Liliopsida</taxon>
        <taxon>Poales</taxon>
        <taxon>Poaceae</taxon>
        <taxon>BOP clade</taxon>
        <taxon>Pooideae</taxon>
        <taxon>Triticodae</taxon>
        <taxon>Triticeae</taxon>
        <taxon>Triticinae</taxon>
        <taxon>Triticum</taxon>
    </lineage>
</organism>
<dbReference type="EnsemblPlants" id="TuG1812G0100000974.01.T01">
    <property type="protein sequence ID" value="TuG1812G0100000974.01.T01.cds438492"/>
    <property type="gene ID" value="TuG1812G0100000974.01"/>
</dbReference>
<reference evidence="3" key="1">
    <citation type="journal article" date="2013" name="Nature">
        <title>Draft genome of the wheat A-genome progenitor Triticum urartu.</title>
        <authorList>
            <person name="Ling H.Q."/>
            <person name="Zhao S."/>
            <person name="Liu D."/>
            <person name="Wang J."/>
            <person name="Sun H."/>
            <person name="Zhang C."/>
            <person name="Fan H."/>
            <person name="Li D."/>
            <person name="Dong L."/>
            <person name="Tao Y."/>
            <person name="Gao C."/>
            <person name="Wu H."/>
            <person name="Li Y."/>
            <person name="Cui Y."/>
            <person name="Guo X."/>
            <person name="Zheng S."/>
            <person name="Wang B."/>
            <person name="Yu K."/>
            <person name="Liang Q."/>
            <person name="Yang W."/>
            <person name="Lou X."/>
            <person name="Chen J."/>
            <person name="Feng M."/>
            <person name="Jian J."/>
            <person name="Zhang X."/>
            <person name="Luo G."/>
            <person name="Jiang Y."/>
            <person name="Liu J."/>
            <person name="Wang Z."/>
            <person name="Sha Y."/>
            <person name="Zhang B."/>
            <person name="Wu H."/>
            <person name="Tang D."/>
            <person name="Shen Q."/>
            <person name="Xue P."/>
            <person name="Zou S."/>
            <person name="Wang X."/>
            <person name="Liu X."/>
            <person name="Wang F."/>
            <person name="Yang Y."/>
            <person name="An X."/>
            <person name="Dong Z."/>
            <person name="Zhang K."/>
            <person name="Zhang X."/>
            <person name="Luo M.C."/>
            <person name="Dvorak J."/>
            <person name="Tong Y."/>
            <person name="Wang J."/>
            <person name="Yang H."/>
            <person name="Li Z."/>
            <person name="Wang D."/>
            <person name="Zhang A."/>
            <person name="Wang J."/>
        </authorList>
    </citation>
    <scope>NUCLEOTIDE SEQUENCE</scope>
    <source>
        <strain evidence="3">cv. G1812</strain>
    </source>
</reference>
<keyword evidence="1" id="KW-0812">Transmembrane</keyword>
<evidence type="ECO:0000256" key="1">
    <source>
        <dbReference type="SAM" id="Phobius"/>
    </source>
</evidence>
<keyword evidence="1" id="KW-0472">Membrane</keyword>
<keyword evidence="1" id="KW-1133">Transmembrane helix</keyword>
<reference evidence="2" key="3">
    <citation type="submission" date="2022-06" db="UniProtKB">
        <authorList>
            <consortium name="EnsemblPlants"/>
        </authorList>
    </citation>
    <scope>IDENTIFICATION</scope>
</reference>
<reference evidence="2" key="2">
    <citation type="submission" date="2018-03" db="EMBL/GenBank/DDBJ databases">
        <title>The Triticum urartu genome reveals the dynamic nature of wheat genome evolution.</title>
        <authorList>
            <person name="Ling H."/>
            <person name="Ma B."/>
            <person name="Shi X."/>
            <person name="Liu H."/>
            <person name="Dong L."/>
            <person name="Sun H."/>
            <person name="Cao Y."/>
            <person name="Gao Q."/>
            <person name="Zheng S."/>
            <person name="Li Y."/>
            <person name="Yu Y."/>
            <person name="Du H."/>
            <person name="Qi M."/>
            <person name="Li Y."/>
            <person name="Yu H."/>
            <person name="Cui Y."/>
            <person name="Wang N."/>
            <person name="Chen C."/>
            <person name="Wu H."/>
            <person name="Zhao Y."/>
            <person name="Zhang J."/>
            <person name="Li Y."/>
            <person name="Zhou W."/>
            <person name="Zhang B."/>
            <person name="Hu W."/>
            <person name="Eijk M."/>
            <person name="Tang J."/>
            <person name="Witsenboer H."/>
            <person name="Zhao S."/>
            <person name="Li Z."/>
            <person name="Zhang A."/>
            <person name="Wang D."/>
            <person name="Liang C."/>
        </authorList>
    </citation>
    <scope>NUCLEOTIDE SEQUENCE [LARGE SCALE GENOMIC DNA]</scope>
    <source>
        <strain evidence="2">cv. G1812</strain>
    </source>
</reference>
<dbReference type="Proteomes" id="UP000015106">
    <property type="component" value="Chromosome 1"/>
</dbReference>
<proteinExistence type="predicted"/>
<dbReference type="AlphaFoldDB" id="A0A8R7JYC6"/>
<dbReference type="EnsemblPlants" id="TuG1812G0100000974.01.T03">
    <property type="protein sequence ID" value="TuG1812G0100000974.01.T03.cds438492"/>
    <property type="gene ID" value="TuG1812G0100000974.01"/>
</dbReference>
<name>A0A8R7JYC6_TRIUA</name>
<dbReference type="Gramene" id="TuG1812G0100000974.01.T03">
    <property type="protein sequence ID" value="TuG1812G0100000974.01.T03.cds438492"/>
    <property type="gene ID" value="TuG1812G0100000974.01"/>
</dbReference>
<feature type="transmembrane region" description="Helical" evidence="1">
    <location>
        <begin position="20"/>
        <end position="38"/>
    </location>
</feature>
<evidence type="ECO:0000313" key="2">
    <source>
        <dbReference type="EnsemblPlants" id="TuG1812G0100000974.01.T01.cds438492"/>
    </source>
</evidence>
<sequence>MFLITASLGWLMFVLEPTTFYFACFLPSSLLLWLFHGWDGGVALGLSCGLAGEGAHRVGF</sequence>
<keyword evidence="3" id="KW-1185">Reference proteome</keyword>